<dbReference type="OrthoDB" id="8591320at2"/>
<dbReference type="Gene3D" id="1.25.40.10">
    <property type="entry name" value="Tetratricopeptide repeat domain"/>
    <property type="match status" value="1"/>
</dbReference>
<dbReference type="SUPFAM" id="SSF48452">
    <property type="entry name" value="TPR-like"/>
    <property type="match status" value="1"/>
</dbReference>
<dbReference type="EMBL" id="JRXE01000032">
    <property type="protein sequence ID" value="KOC87767.1"/>
    <property type="molecule type" value="Genomic_DNA"/>
</dbReference>
<protein>
    <submittedName>
        <fullName evidence="1">Type III secretion protein</fullName>
    </submittedName>
</protein>
<keyword evidence="4" id="KW-1185">Reference proteome</keyword>
<gene>
    <name evidence="1" type="ORF">NG42_18865</name>
    <name evidence="2" type="ORF">NG43_17890</name>
</gene>
<dbReference type="Proteomes" id="UP000037088">
    <property type="component" value="Unassembled WGS sequence"/>
</dbReference>
<sequence length="161" mass="18066">MSETIIAPPAEENDDVLQRFFSRGGSLRMLTDIADQDLSQLYGYAGQLFAAGEFVASRNFYQLLSTFDHWNYDYLLGLGLSHQRLSAHEEAISCFARAGMINIDDPRAAFFAGLSYRLLGNEAYARKAFNAAIMWCGEQSHYQEIKGNAERMLTATTEEIS</sequence>
<dbReference type="STRING" id="1560201.NG42_18865"/>
<dbReference type="EMBL" id="JRXF01000032">
    <property type="protein sequence ID" value="KOC90059.1"/>
    <property type="molecule type" value="Genomic_DNA"/>
</dbReference>
<dbReference type="PATRIC" id="fig|1560201.3.peg.3999"/>
<name>A0A0L7SXB3_9GAMM</name>
<comment type="caution">
    <text evidence="1">The sequence shown here is derived from an EMBL/GenBank/DDBJ whole genome shotgun (WGS) entry which is preliminary data.</text>
</comment>
<reference evidence="3 4" key="1">
    <citation type="journal article" date="2015" name="Int. J. Syst. Evol. Microbiol.">
        <title>Erwinia iniecta sp. nov., isolated from Russian wheat aphids (Diuraphis noxia).</title>
        <authorList>
            <person name="Campillo T."/>
            <person name="Luna E."/>
            <person name="Portier P."/>
            <person name="Fischer-Le Saux M."/>
            <person name="Lapitan N."/>
            <person name="Tisserat N.A."/>
            <person name="Leach J.E."/>
        </authorList>
    </citation>
    <scope>NUCLEOTIDE SEQUENCE [LARGE SCALE GENOMIC DNA]</scope>
    <source>
        <strain evidence="1 4">B120</strain>
        <strain evidence="2 3">B149</strain>
    </source>
</reference>
<dbReference type="InterPro" id="IPR011990">
    <property type="entry name" value="TPR-like_helical_dom_sf"/>
</dbReference>
<organism evidence="1 4">
    <name type="scientific">Winslowiella iniecta</name>
    <dbReference type="NCBI Taxonomy" id="1560201"/>
    <lineage>
        <taxon>Bacteria</taxon>
        <taxon>Pseudomonadati</taxon>
        <taxon>Pseudomonadota</taxon>
        <taxon>Gammaproteobacteria</taxon>
        <taxon>Enterobacterales</taxon>
        <taxon>Erwiniaceae</taxon>
        <taxon>Winslowiella</taxon>
    </lineage>
</organism>
<evidence type="ECO:0000313" key="2">
    <source>
        <dbReference type="EMBL" id="KOC90059.1"/>
    </source>
</evidence>
<dbReference type="PRINTS" id="PR01595">
    <property type="entry name" value="SYCDCHAPRONE"/>
</dbReference>
<dbReference type="RefSeq" id="WP_052902090.1">
    <property type="nucleotide sequence ID" value="NZ_JRXE01000032.1"/>
</dbReference>
<evidence type="ECO:0000313" key="4">
    <source>
        <dbReference type="Proteomes" id="UP000037088"/>
    </source>
</evidence>
<dbReference type="PIRSF" id="PIRSF003165">
    <property type="entry name" value="Chaperone_SicA"/>
    <property type="match status" value="1"/>
</dbReference>
<dbReference type="NCBIfam" id="TIGR02552">
    <property type="entry name" value="LcrH_SycD"/>
    <property type="match status" value="1"/>
</dbReference>
<dbReference type="Proteomes" id="UP000036851">
    <property type="component" value="Unassembled WGS sequence"/>
</dbReference>
<evidence type="ECO:0000313" key="3">
    <source>
        <dbReference type="Proteomes" id="UP000036851"/>
    </source>
</evidence>
<accession>A0A0L7SXB3</accession>
<evidence type="ECO:0000313" key="1">
    <source>
        <dbReference type="EMBL" id="KOC87767.1"/>
    </source>
</evidence>
<dbReference type="AlphaFoldDB" id="A0A0L7SXB3"/>
<proteinExistence type="predicted"/>
<dbReference type="InterPro" id="IPR005415">
    <property type="entry name" value="T3SS_Ca_resp_chp_LcrH/SycD"/>
</dbReference>
<dbReference type="InterPro" id="IPR016379">
    <property type="entry name" value="T3SS_Ca_resp_chp_LcrH/SycD_sub"/>
</dbReference>